<comment type="caution">
    <text evidence="3">The sequence shown here is derived from an EMBL/GenBank/DDBJ whole genome shotgun (WGS) entry which is preliminary data.</text>
</comment>
<name>A0A5Y3Y508_SALER</name>
<evidence type="ECO:0000256" key="1">
    <source>
        <dbReference type="ARBA" id="ARBA00022649"/>
    </source>
</evidence>
<evidence type="ECO:0000313" key="4">
    <source>
        <dbReference type="EMBL" id="EBT6292369.1"/>
    </source>
</evidence>
<dbReference type="InterPro" id="IPR028344">
    <property type="entry name" value="ParE1/4"/>
</dbReference>
<keyword evidence="1" id="KW-1277">Toxin-antitoxin system</keyword>
<evidence type="ECO:0000256" key="2">
    <source>
        <dbReference type="PIRNR" id="PIRNR029218"/>
    </source>
</evidence>
<organism evidence="3">
    <name type="scientific">Salmonella enterica</name>
    <name type="common">Salmonella choleraesuis</name>
    <dbReference type="NCBI Taxonomy" id="28901"/>
    <lineage>
        <taxon>Bacteria</taxon>
        <taxon>Pseudomonadati</taxon>
        <taxon>Pseudomonadota</taxon>
        <taxon>Gammaproteobacteria</taxon>
        <taxon>Enterobacterales</taxon>
        <taxon>Enterobacteriaceae</taxon>
        <taxon>Salmonella</taxon>
    </lineage>
</organism>
<dbReference type="InterPro" id="IPR035093">
    <property type="entry name" value="RelE/ParE_toxin_dom_sf"/>
</dbReference>
<dbReference type="Pfam" id="PF05016">
    <property type="entry name" value="ParE_toxin"/>
    <property type="match status" value="1"/>
</dbReference>
<evidence type="ECO:0000313" key="3">
    <source>
        <dbReference type="EMBL" id="EBO3624694.1"/>
    </source>
</evidence>
<dbReference type="PIRSF" id="PIRSF029218">
    <property type="entry name" value="ParE"/>
    <property type="match status" value="1"/>
</dbReference>
<protein>
    <recommendedName>
        <fullName evidence="2">Toxin</fullName>
    </recommendedName>
</protein>
<dbReference type="AlphaFoldDB" id="A0A5Y3Y508"/>
<sequence>MPVKTVKLTPKASQDLEDIWYYGYHHFGEEQADKYINQISDIFQVMSDHNIGTPRPELGEYICALPVERHMIYFLQTDTEIVIIRILSQHQDVGRHFNWQ</sequence>
<gene>
    <name evidence="3" type="ORF">B6N72_24420</name>
    <name evidence="4" type="ORF">CNP70_23215</name>
</gene>
<dbReference type="EMBL" id="AAGZJS010000039">
    <property type="protein sequence ID" value="EBT6292369.1"/>
    <property type="molecule type" value="Genomic_DNA"/>
</dbReference>
<dbReference type="Gene3D" id="3.30.2310.20">
    <property type="entry name" value="RelE-like"/>
    <property type="match status" value="1"/>
</dbReference>
<proteinExistence type="inferred from homology"/>
<comment type="similarity">
    <text evidence="2">Belongs to the RelE toxin family.</text>
</comment>
<dbReference type="EMBL" id="AAGIGS010000028">
    <property type="protein sequence ID" value="EBO3624694.1"/>
    <property type="molecule type" value="Genomic_DNA"/>
</dbReference>
<dbReference type="InterPro" id="IPR007712">
    <property type="entry name" value="RelE/ParE_toxin"/>
</dbReference>
<accession>A0A5Y3Y508</accession>
<reference evidence="3" key="1">
    <citation type="submission" date="2018-07" db="EMBL/GenBank/DDBJ databases">
        <authorList>
            <consortium name="PulseNet: The National Subtyping Network for Foodborne Disease Surveillance"/>
            <person name="Tarr C.L."/>
            <person name="Trees E."/>
            <person name="Katz L.S."/>
            <person name="Carleton-Romer H.A."/>
            <person name="Stroika S."/>
            <person name="Kucerova Z."/>
            <person name="Roache K.F."/>
            <person name="Sabol A.L."/>
            <person name="Besser J."/>
            <person name="Gerner-Smidt P."/>
        </authorList>
    </citation>
    <scope>NUCLEOTIDE SEQUENCE</scope>
    <source>
        <strain evidence="3">PNUSAS009482</strain>
        <strain evidence="4">PNUSAS023047</strain>
    </source>
</reference>